<dbReference type="PANTHER" id="PTHR43873:SF1">
    <property type="entry name" value="COBYRINATE A,C-DIAMIDE SYNTHASE"/>
    <property type="match status" value="1"/>
</dbReference>
<comment type="domain">
    <text evidence="8">Comprises of two domains. The C-terminal domain contains the binding site for glutamine and catalyzes the hydrolysis of this substrate to glutamate and ammonia. The N-terminal domain is anticipated to bind ATP and cobyrinate and catalyzes the ultimate synthesis of the diamide product. The ammonia produced via the glutaminase domain is probably translocated to the adjacent domain via a molecular tunnel, where it reacts with an activated intermediate.</text>
</comment>
<dbReference type="GO" id="GO:0042242">
    <property type="term" value="F:cobyrinic acid a,c-diamide synthase activity"/>
    <property type="evidence" value="ECO:0007669"/>
    <property type="project" value="UniProtKB-UniRule"/>
</dbReference>
<keyword evidence="6 8" id="KW-0460">Magnesium</keyword>
<feature type="domain" description="CobB/CobQ-like glutamine amidotransferase" evidence="10">
    <location>
        <begin position="277"/>
        <end position="468"/>
    </location>
</feature>
<evidence type="ECO:0000256" key="6">
    <source>
        <dbReference type="ARBA" id="ARBA00022842"/>
    </source>
</evidence>
<protein>
    <recommendedName>
        <fullName evidence="8">Cobyrinate a,c-diamide synthase</fullName>
        <ecNumber evidence="8">6.3.5.11</ecNumber>
    </recommendedName>
    <alternativeName>
        <fullName evidence="8">Cobyrinic acid a,c-diamide synthetase</fullName>
    </alternativeName>
</protein>
<dbReference type="Pfam" id="PF01656">
    <property type="entry name" value="CbiA"/>
    <property type="match status" value="1"/>
</dbReference>
<accession>A0A484HIP9</accession>
<comment type="miscellaneous">
    <text evidence="8">The a and c carboxylates of cobyrinate are activated for nucleophilic attack via formation of a phosphorylated intermediate by ATP. CbiA catalyzes first the amidation of the c-carboxylate, and then that of the a-carboxylate.</text>
</comment>
<evidence type="ECO:0000259" key="10">
    <source>
        <dbReference type="Pfam" id="PF07685"/>
    </source>
</evidence>
<dbReference type="Gene3D" id="3.40.50.300">
    <property type="entry name" value="P-loop containing nucleotide triphosphate hydrolases"/>
    <property type="match status" value="1"/>
</dbReference>
<evidence type="ECO:0000256" key="8">
    <source>
        <dbReference type="HAMAP-Rule" id="MF_00027"/>
    </source>
</evidence>
<keyword evidence="2 8" id="KW-0169">Cobalamin biosynthesis</keyword>
<keyword evidence="4 8" id="KW-0547">Nucleotide-binding</keyword>
<dbReference type="Gene3D" id="3.40.50.880">
    <property type="match status" value="1"/>
</dbReference>
<dbReference type="GO" id="GO:0005524">
    <property type="term" value="F:ATP binding"/>
    <property type="evidence" value="ECO:0007669"/>
    <property type="project" value="UniProtKB-UniRule"/>
</dbReference>
<feature type="active site" description="Nucleophile" evidence="8">
    <location>
        <position position="359"/>
    </location>
</feature>
<gene>
    <name evidence="8 11" type="primary">cbiA</name>
    <name evidence="11" type="ORF">EPICR_30059</name>
</gene>
<dbReference type="PROSITE" id="PS51274">
    <property type="entry name" value="GATASE_COBBQ"/>
    <property type="match status" value="1"/>
</dbReference>
<dbReference type="Pfam" id="PF07685">
    <property type="entry name" value="GATase_3"/>
    <property type="match status" value="1"/>
</dbReference>
<evidence type="ECO:0000256" key="7">
    <source>
        <dbReference type="ARBA" id="ARBA00022962"/>
    </source>
</evidence>
<keyword evidence="7 8" id="KW-0315">Glutamine amidotransferase</keyword>
<dbReference type="InterPro" id="IPR002586">
    <property type="entry name" value="CobQ/CobB/MinD/ParA_Nub-bd_dom"/>
</dbReference>
<evidence type="ECO:0000256" key="2">
    <source>
        <dbReference type="ARBA" id="ARBA00022573"/>
    </source>
</evidence>
<dbReference type="SUPFAM" id="SSF52540">
    <property type="entry name" value="P-loop containing nucleoside triphosphate hydrolases"/>
    <property type="match status" value="1"/>
</dbReference>
<comment type="function">
    <text evidence="8">Catalyzes the ATP-dependent amidation of the two carboxylate groups at positions a and c of cobyrinate, using either L-glutamine or ammonia as the nitrogen source.</text>
</comment>
<proteinExistence type="inferred from homology"/>
<dbReference type="InterPro" id="IPR011698">
    <property type="entry name" value="GATase_3"/>
</dbReference>
<evidence type="ECO:0000259" key="9">
    <source>
        <dbReference type="Pfam" id="PF01656"/>
    </source>
</evidence>
<feature type="site" description="Increases nucleophilicity of active site Cys" evidence="8">
    <location>
        <position position="463"/>
    </location>
</feature>
<comment type="pathway">
    <text evidence="8">Cofactor biosynthesis; adenosylcobalamin biosynthesis; cob(II)yrinate a,c-diamide from sirohydrochlorin (anaerobic route): step 10/10.</text>
</comment>
<dbReference type="SUPFAM" id="SSF52317">
    <property type="entry name" value="Class I glutamine amidotransferase-like"/>
    <property type="match status" value="1"/>
</dbReference>
<dbReference type="AlphaFoldDB" id="A0A484HIP9"/>
<dbReference type="InterPro" id="IPR027417">
    <property type="entry name" value="P-loop_NTPase"/>
</dbReference>
<keyword evidence="5 8" id="KW-0067">ATP-binding</keyword>
<evidence type="ECO:0000256" key="4">
    <source>
        <dbReference type="ARBA" id="ARBA00022741"/>
    </source>
</evidence>
<dbReference type="PANTHER" id="PTHR43873">
    <property type="entry name" value="COBYRINATE A,C-DIAMIDE SYNTHASE"/>
    <property type="match status" value="1"/>
</dbReference>
<dbReference type="EMBL" id="CAACVI010000023">
    <property type="protein sequence ID" value="VEN74128.1"/>
    <property type="molecule type" value="Genomic_DNA"/>
</dbReference>
<dbReference type="UniPathway" id="UPA00148">
    <property type="reaction ID" value="UER00231"/>
</dbReference>
<organism evidence="11">
    <name type="scientific">uncultured Desulfobacteraceae bacterium</name>
    <dbReference type="NCBI Taxonomy" id="218296"/>
    <lineage>
        <taxon>Bacteria</taxon>
        <taxon>Pseudomonadati</taxon>
        <taxon>Thermodesulfobacteriota</taxon>
        <taxon>Desulfobacteria</taxon>
        <taxon>Desulfobacterales</taxon>
        <taxon>Desulfobacteraceae</taxon>
        <taxon>environmental samples</taxon>
    </lineage>
</organism>
<dbReference type="GO" id="GO:0009236">
    <property type="term" value="P:cobalamin biosynthetic process"/>
    <property type="evidence" value="ECO:0007669"/>
    <property type="project" value="UniProtKB-UniRule"/>
</dbReference>
<dbReference type="HAMAP" id="MF_00027">
    <property type="entry name" value="CobB_CbiA"/>
    <property type="match status" value="1"/>
</dbReference>
<reference evidence="11" key="1">
    <citation type="submission" date="2019-01" db="EMBL/GenBank/DDBJ databases">
        <authorList>
            <consortium name="Genoscope - CEA"/>
            <person name="William W."/>
        </authorList>
    </citation>
    <scope>NUCLEOTIDE SEQUENCE</scope>
    <source>
        <strain evidence="11">CR-1</strain>
    </source>
</reference>
<sequence>MRPGAETPTGVVISALGGGSGKTILAAGIIAALTQKGKTISPFKKGPDYIDAGWLSLAAGRPCRNLDTFLTSVPHALDSFRRHSSGCDASIIEGNRGLYDSIHIDGRGSTADMAKMLGLPVVLCLNCAKVTRTMAAIVMGCLHFDPDVRIAGVTLNRVAGKRHENNIRRNIEAYTGVPVIGAIPKLSNQHFPERHMGLVPTHEHAWAKDSLAAIARAVRKHVDLDAVARVAGFDPGKKDDPLPYRADISPFASPALSGLFPPPTANAGRSRALRKTRIGVAVDSAFQFYYPENIEALREAGAETVWVSPLQDRSLGDIDGLYLGGGFPETHAKRLSDNVSFRDSVKKRAEEGLPIYAECGGLMYLGREIEMSGRFYPMADVLPAVYGFSKKPRGHGYAVFQVERENPYFKVGDRIRGHEFHYSFVLKWEGDADLLAFSMERGVGFYEGKDGVAFKNVLATYVHIHALGTPEWARAFVEKAREFQKGS</sequence>
<evidence type="ECO:0000256" key="1">
    <source>
        <dbReference type="ARBA" id="ARBA00001946"/>
    </source>
</evidence>
<comment type="cofactor">
    <cofactor evidence="1 8">
        <name>Mg(2+)</name>
        <dbReference type="ChEBI" id="CHEBI:18420"/>
    </cofactor>
</comment>
<comment type="catalytic activity">
    <reaction evidence="8">
        <text>cob(II)yrinate + 2 L-glutamine + 2 ATP + 2 H2O = cob(II)yrinate a,c diamide + 2 L-glutamate + 2 ADP + 2 phosphate + 2 H(+)</text>
        <dbReference type="Rhea" id="RHEA:26289"/>
        <dbReference type="ChEBI" id="CHEBI:15377"/>
        <dbReference type="ChEBI" id="CHEBI:15378"/>
        <dbReference type="ChEBI" id="CHEBI:29985"/>
        <dbReference type="ChEBI" id="CHEBI:30616"/>
        <dbReference type="ChEBI" id="CHEBI:43474"/>
        <dbReference type="ChEBI" id="CHEBI:58359"/>
        <dbReference type="ChEBI" id="CHEBI:58537"/>
        <dbReference type="ChEBI" id="CHEBI:58894"/>
        <dbReference type="ChEBI" id="CHEBI:456216"/>
        <dbReference type="EC" id="6.3.5.11"/>
    </reaction>
</comment>
<keyword evidence="3 8" id="KW-0436">Ligase</keyword>
<evidence type="ECO:0000313" key="11">
    <source>
        <dbReference type="EMBL" id="VEN74128.1"/>
    </source>
</evidence>
<comment type="similarity">
    <text evidence="8">Belongs to the CobB/CbiA family.</text>
</comment>
<name>A0A484HIP9_9BACT</name>
<evidence type="ECO:0000256" key="5">
    <source>
        <dbReference type="ARBA" id="ARBA00022840"/>
    </source>
</evidence>
<dbReference type="CDD" id="cd05388">
    <property type="entry name" value="CobB_N"/>
    <property type="match status" value="1"/>
</dbReference>
<feature type="domain" description="CobQ/CobB/MinD/ParA nucleotide binding" evidence="9">
    <location>
        <begin position="12"/>
        <end position="188"/>
    </location>
</feature>
<evidence type="ECO:0000256" key="3">
    <source>
        <dbReference type="ARBA" id="ARBA00022598"/>
    </source>
</evidence>
<dbReference type="EC" id="6.3.5.11" evidence="8"/>
<dbReference type="NCBIfam" id="NF002204">
    <property type="entry name" value="PRK01077.1"/>
    <property type="match status" value="1"/>
</dbReference>
<dbReference type="CDD" id="cd03130">
    <property type="entry name" value="GATase1_CobB"/>
    <property type="match status" value="1"/>
</dbReference>
<dbReference type="InterPro" id="IPR004484">
    <property type="entry name" value="CbiA/CobB_synth"/>
</dbReference>
<dbReference type="InterPro" id="IPR029062">
    <property type="entry name" value="Class_I_gatase-like"/>
</dbReference>